<dbReference type="eggNOG" id="ENOG502SH77">
    <property type="taxonomic scope" value="Eukaryota"/>
</dbReference>
<feature type="domain" description="Rhodopsin" evidence="8">
    <location>
        <begin position="50"/>
        <end position="289"/>
    </location>
</feature>
<feature type="transmembrane region" description="Helical" evidence="7">
    <location>
        <begin position="69"/>
        <end position="91"/>
    </location>
</feature>
<evidence type="ECO:0000256" key="7">
    <source>
        <dbReference type="SAM" id="Phobius"/>
    </source>
</evidence>
<name>S3DIF8_GLAL2</name>
<dbReference type="PANTHER" id="PTHR33048:SF124">
    <property type="entry name" value="INTEGRAL MEMBRANE PROTEIN"/>
    <property type="match status" value="1"/>
</dbReference>
<keyword evidence="2 7" id="KW-0812">Transmembrane</keyword>
<feature type="transmembrane region" description="Helical" evidence="7">
    <location>
        <begin position="264"/>
        <end position="288"/>
    </location>
</feature>
<evidence type="ECO:0000256" key="1">
    <source>
        <dbReference type="ARBA" id="ARBA00004141"/>
    </source>
</evidence>
<dbReference type="KEGG" id="glz:GLAREA_11868"/>
<evidence type="ECO:0000256" key="2">
    <source>
        <dbReference type="ARBA" id="ARBA00022692"/>
    </source>
</evidence>
<evidence type="ECO:0000313" key="9">
    <source>
        <dbReference type="EMBL" id="EPE31786.1"/>
    </source>
</evidence>
<dbReference type="AlphaFoldDB" id="S3DIF8"/>
<dbReference type="InterPro" id="IPR049326">
    <property type="entry name" value="Rhodopsin_dom_fungi"/>
</dbReference>
<feature type="compositionally biased region" description="Polar residues" evidence="6">
    <location>
        <begin position="359"/>
        <end position="370"/>
    </location>
</feature>
<evidence type="ECO:0000256" key="4">
    <source>
        <dbReference type="ARBA" id="ARBA00023136"/>
    </source>
</evidence>
<dbReference type="OrthoDB" id="5342292at2759"/>
<feature type="transmembrane region" description="Helical" evidence="7">
    <location>
        <begin position="196"/>
        <end position="215"/>
    </location>
</feature>
<dbReference type="HOGENOM" id="CLU_028200_12_0_1"/>
<feature type="transmembrane region" description="Helical" evidence="7">
    <location>
        <begin position="145"/>
        <end position="167"/>
    </location>
</feature>
<dbReference type="RefSeq" id="XP_008080841.1">
    <property type="nucleotide sequence ID" value="XM_008082650.1"/>
</dbReference>
<keyword evidence="3 7" id="KW-1133">Transmembrane helix</keyword>
<comment type="similarity">
    <text evidence="5">Belongs to the SAT4 family.</text>
</comment>
<gene>
    <name evidence="9" type="ORF">GLAREA_11868</name>
</gene>
<protein>
    <recommendedName>
        <fullName evidence="8">Rhodopsin domain-containing protein</fullName>
    </recommendedName>
</protein>
<accession>S3DIF8</accession>
<keyword evidence="10" id="KW-1185">Reference proteome</keyword>
<dbReference type="OMA" id="ITDVMII"/>
<reference evidence="9 10" key="1">
    <citation type="journal article" date="2013" name="BMC Genomics">
        <title>Genomics-driven discovery of the pneumocandin biosynthetic gene cluster in the fungus Glarea lozoyensis.</title>
        <authorList>
            <person name="Chen L."/>
            <person name="Yue Q."/>
            <person name="Zhang X."/>
            <person name="Xiang M."/>
            <person name="Wang C."/>
            <person name="Li S."/>
            <person name="Che Y."/>
            <person name="Ortiz-Lopez F.J."/>
            <person name="Bills G.F."/>
            <person name="Liu X."/>
            <person name="An Z."/>
        </authorList>
    </citation>
    <scope>NUCLEOTIDE SEQUENCE [LARGE SCALE GENOMIC DNA]</scope>
    <source>
        <strain evidence="10">ATCC 20868 / MF5171</strain>
    </source>
</reference>
<evidence type="ECO:0000259" key="8">
    <source>
        <dbReference type="Pfam" id="PF20684"/>
    </source>
</evidence>
<dbReference type="GeneID" id="19470909"/>
<dbReference type="Pfam" id="PF20684">
    <property type="entry name" value="Fung_rhodopsin"/>
    <property type="match status" value="1"/>
</dbReference>
<comment type="subcellular location">
    <subcellularLocation>
        <location evidence="1">Membrane</location>
        <topology evidence="1">Multi-pass membrane protein</topology>
    </subcellularLocation>
</comment>
<evidence type="ECO:0000256" key="5">
    <source>
        <dbReference type="ARBA" id="ARBA00038359"/>
    </source>
</evidence>
<dbReference type="InterPro" id="IPR052337">
    <property type="entry name" value="SAT4-like"/>
</dbReference>
<feature type="transmembrane region" description="Helical" evidence="7">
    <location>
        <begin position="111"/>
        <end position="133"/>
    </location>
</feature>
<dbReference type="EMBL" id="KE145360">
    <property type="protein sequence ID" value="EPE31786.1"/>
    <property type="molecule type" value="Genomic_DNA"/>
</dbReference>
<feature type="region of interest" description="Disordered" evidence="6">
    <location>
        <begin position="302"/>
        <end position="341"/>
    </location>
</feature>
<organism evidence="9 10">
    <name type="scientific">Glarea lozoyensis (strain ATCC 20868 / MF5171)</name>
    <dbReference type="NCBI Taxonomy" id="1116229"/>
    <lineage>
        <taxon>Eukaryota</taxon>
        <taxon>Fungi</taxon>
        <taxon>Dikarya</taxon>
        <taxon>Ascomycota</taxon>
        <taxon>Pezizomycotina</taxon>
        <taxon>Leotiomycetes</taxon>
        <taxon>Helotiales</taxon>
        <taxon>Helotiaceae</taxon>
        <taxon>Glarea</taxon>
    </lineage>
</organism>
<proteinExistence type="inferred from homology"/>
<sequence length="399" mass="43724">MSLTNGVITAIPAPEGYVVNFEDPARQGNIATYWVSGIGMVFAFLFMFQRLFVKVIVRRAFGIDDVCLVLAWAFTVVLQVIVIRGFAVGYIGTHAFEMPITEFMTFFKFSVYINTIIYAPPTMLAKLVILLFYNTLQNQDKWFKYSVWFAMFVTIGSSTGIFFSSIFSCKPIAMGWDLTITDGVCIDRTAMFKATAALGVIVDVLIIAIPIPMVFKLQMSRSKKASLLFVFSIGSVTVITSIIRLVLLITSLSDTDTSWGAGPIHVWICVESNLLIMCASLPTLRLFVRTVAPNLMSSTAASNNKSGGYAGQSGRSRTVGGSSMPGPGTNPKRQHYGRFDDDPEYGLETLVEARKNNSDVKTNSVGSQDATGWEDGNSDRAIMQTTTTAITYSNKSQGL</sequence>
<evidence type="ECO:0000256" key="6">
    <source>
        <dbReference type="SAM" id="MobiDB-lite"/>
    </source>
</evidence>
<feature type="transmembrane region" description="Helical" evidence="7">
    <location>
        <begin position="30"/>
        <end position="48"/>
    </location>
</feature>
<dbReference type="GO" id="GO:0016020">
    <property type="term" value="C:membrane"/>
    <property type="evidence" value="ECO:0007669"/>
    <property type="project" value="UniProtKB-SubCell"/>
</dbReference>
<feature type="region of interest" description="Disordered" evidence="6">
    <location>
        <begin position="354"/>
        <end position="380"/>
    </location>
</feature>
<dbReference type="PANTHER" id="PTHR33048">
    <property type="entry name" value="PTH11-LIKE INTEGRAL MEMBRANE PROTEIN (AFU_ORTHOLOGUE AFUA_5G11245)"/>
    <property type="match status" value="1"/>
</dbReference>
<evidence type="ECO:0000313" key="10">
    <source>
        <dbReference type="Proteomes" id="UP000016922"/>
    </source>
</evidence>
<feature type="transmembrane region" description="Helical" evidence="7">
    <location>
        <begin position="227"/>
        <end position="252"/>
    </location>
</feature>
<keyword evidence="4 7" id="KW-0472">Membrane</keyword>
<evidence type="ECO:0000256" key="3">
    <source>
        <dbReference type="ARBA" id="ARBA00022989"/>
    </source>
</evidence>
<dbReference type="Proteomes" id="UP000016922">
    <property type="component" value="Unassembled WGS sequence"/>
</dbReference>